<keyword evidence="2" id="KW-0067">ATP-binding</keyword>
<name>A0ABU1T231_9ACTO</name>
<dbReference type="Pfam" id="PF00176">
    <property type="entry name" value="SNF2-rel_dom"/>
    <property type="match status" value="1"/>
</dbReference>
<dbReference type="SUPFAM" id="SSF52540">
    <property type="entry name" value="P-loop containing nucleoside triphosphate hydrolases"/>
    <property type="match status" value="2"/>
</dbReference>
<proteinExistence type="predicted"/>
<dbReference type="Gene3D" id="3.40.50.10810">
    <property type="entry name" value="Tandem AAA-ATPase domain"/>
    <property type="match status" value="1"/>
</dbReference>
<organism evidence="2 3">
    <name type="scientific">Arcanobacterium hippocoleae</name>
    <dbReference type="NCBI Taxonomy" id="149017"/>
    <lineage>
        <taxon>Bacteria</taxon>
        <taxon>Bacillati</taxon>
        <taxon>Actinomycetota</taxon>
        <taxon>Actinomycetes</taxon>
        <taxon>Actinomycetales</taxon>
        <taxon>Actinomycetaceae</taxon>
        <taxon>Arcanobacterium</taxon>
    </lineage>
</organism>
<dbReference type="RefSeq" id="WP_309956095.1">
    <property type="nucleotide sequence ID" value="NZ_JAVDUJ010000001.1"/>
</dbReference>
<dbReference type="PANTHER" id="PTHR45629">
    <property type="entry name" value="SNF2/RAD54 FAMILY MEMBER"/>
    <property type="match status" value="1"/>
</dbReference>
<protein>
    <submittedName>
        <fullName evidence="2">SNF2 family DNA or RNA helicase</fullName>
    </submittedName>
</protein>
<sequence length="458" mass="51542">MHYQPHNYQRQATQFIIDHDEAAILLGMGLGKSVITLTAIWQLMLDYFTISRVLVVAPLRVARDTWPAEVKKWDNLRGLTVAVAVGTKRDRLAALAKSAMVTIINRENIPWLVNQLGGSWPFDMVVIDELSSFKNHRAKRFTALVKMRPFVKRWVGLTGTPASNGLMDVWAQFRLLDGGERLGRFITRYRERWFVPDKRNGMQVFTYKPRVGAEDEIYAAIGDMTLSMRTTDHLQLPEFTVTTMPVTLEPKERKVYEQLKADLVLQLGDETIDAANAAALSGKLLQLASGAIYTGDDQWAPVHERKLDALEDLIEAANGNPLLVAYWFTHDRERITSRFPQARELKTSVDIEAWNQGEIALGLLHPASAGHGLNLQSGGHLLVWFSLTWSLELYQQTNARLYRQGQSEPVTITHLISEGTLDEVVLKALDAKDATQAALIDAVAQEIHTTTERTRSCM</sequence>
<dbReference type="CDD" id="cd18013">
    <property type="entry name" value="DEXQc_bact_SNF2"/>
    <property type="match status" value="1"/>
</dbReference>
<dbReference type="InterPro" id="IPR000330">
    <property type="entry name" value="SNF2_N"/>
</dbReference>
<dbReference type="EMBL" id="JAVDUJ010000001">
    <property type="protein sequence ID" value="MDR6939432.1"/>
    <property type="molecule type" value="Genomic_DNA"/>
</dbReference>
<dbReference type="InterPro" id="IPR050496">
    <property type="entry name" value="SNF2_RAD54_helicase_repair"/>
</dbReference>
<evidence type="ECO:0000259" key="1">
    <source>
        <dbReference type="PROSITE" id="PS51192"/>
    </source>
</evidence>
<evidence type="ECO:0000313" key="2">
    <source>
        <dbReference type="EMBL" id="MDR6939432.1"/>
    </source>
</evidence>
<dbReference type="SMART" id="SM00487">
    <property type="entry name" value="DEXDc"/>
    <property type="match status" value="1"/>
</dbReference>
<dbReference type="Proteomes" id="UP001266099">
    <property type="component" value="Unassembled WGS sequence"/>
</dbReference>
<dbReference type="Gene3D" id="3.40.50.300">
    <property type="entry name" value="P-loop containing nucleotide triphosphate hydrolases"/>
    <property type="match status" value="1"/>
</dbReference>
<comment type="caution">
    <text evidence="2">The sequence shown here is derived from an EMBL/GenBank/DDBJ whole genome shotgun (WGS) entry which is preliminary data.</text>
</comment>
<evidence type="ECO:0000313" key="3">
    <source>
        <dbReference type="Proteomes" id="UP001266099"/>
    </source>
</evidence>
<dbReference type="GO" id="GO:0004386">
    <property type="term" value="F:helicase activity"/>
    <property type="evidence" value="ECO:0007669"/>
    <property type="project" value="UniProtKB-KW"/>
</dbReference>
<gene>
    <name evidence="2" type="ORF">J2S36_000975</name>
</gene>
<dbReference type="InterPro" id="IPR027417">
    <property type="entry name" value="P-loop_NTPase"/>
</dbReference>
<dbReference type="PANTHER" id="PTHR45629:SF7">
    <property type="entry name" value="DNA EXCISION REPAIR PROTEIN ERCC-6-RELATED"/>
    <property type="match status" value="1"/>
</dbReference>
<keyword evidence="2" id="KW-0378">Hydrolase</keyword>
<feature type="domain" description="Helicase ATP-binding" evidence="1">
    <location>
        <begin position="13"/>
        <end position="179"/>
    </location>
</feature>
<dbReference type="PROSITE" id="PS51192">
    <property type="entry name" value="HELICASE_ATP_BIND_1"/>
    <property type="match status" value="1"/>
</dbReference>
<keyword evidence="2" id="KW-0347">Helicase</keyword>
<keyword evidence="3" id="KW-1185">Reference proteome</keyword>
<reference evidence="2 3" key="1">
    <citation type="submission" date="2023-07" db="EMBL/GenBank/DDBJ databases">
        <title>Sequencing the genomes of 1000 actinobacteria strains.</title>
        <authorList>
            <person name="Klenk H.-P."/>
        </authorList>
    </citation>
    <scope>NUCLEOTIDE SEQUENCE [LARGE SCALE GENOMIC DNA]</scope>
    <source>
        <strain evidence="2 3">DSM 15539</strain>
    </source>
</reference>
<dbReference type="InterPro" id="IPR038718">
    <property type="entry name" value="SNF2-like_sf"/>
</dbReference>
<keyword evidence="2" id="KW-0547">Nucleotide-binding</keyword>
<accession>A0ABU1T231</accession>
<dbReference type="InterPro" id="IPR014001">
    <property type="entry name" value="Helicase_ATP-bd"/>
</dbReference>